<keyword evidence="1" id="KW-0812">Transmembrane</keyword>
<evidence type="ECO:0000313" key="3">
    <source>
        <dbReference type="Proteomes" id="UP001465331"/>
    </source>
</evidence>
<feature type="transmembrane region" description="Helical" evidence="1">
    <location>
        <begin position="126"/>
        <end position="146"/>
    </location>
</feature>
<dbReference type="Proteomes" id="UP001465331">
    <property type="component" value="Unassembled WGS sequence"/>
</dbReference>
<keyword evidence="1" id="KW-0472">Membrane</keyword>
<reference evidence="2 3" key="1">
    <citation type="submission" date="2024-06" db="EMBL/GenBank/DDBJ databases">
        <authorList>
            <person name="Li Z."/>
            <person name="Jiang Y."/>
        </authorList>
    </citation>
    <scope>NUCLEOTIDE SEQUENCE [LARGE SCALE GENOMIC DNA]</scope>
    <source>
        <strain evidence="2 3">HSW-8</strain>
    </source>
</reference>
<comment type="caution">
    <text evidence="2">The sequence shown here is derived from an EMBL/GenBank/DDBJ whole genome shotgun (WGS) entry which is preliminary data.</text>
</comment>
<protein>
    <submittedName>
        <fullName evidence="2">Uncharacterized protein</fullName>
    </submittedName>
</protein>
<name>A0ABV2A9F4_9GAMM</name>
<feature type="transmembrane region" description="Helical" evidence="1">
    <location>
        <begin position="58"/>
        <end position="82"/>
    </location>
</feature>
<evidence type="ECO:0000313" key="2">
    <source>
        <dbReference type="EMBL" id="MES0873784.1"/>
    </source>
</evidence>
<proteinExistence type="predicted"/>
<organism evidence="2 3">
    <name type="scientific">Sinimarinibacterium thermocellulolyticum</name>
    <dbReference type="NCBI Taxonomy" id="3170016"/>
    <lineage>
        <taxon>Bacteria</taxon>
        <taxon>Pseudomonadati</taxon>
        <taxon>Pseudomonadota</taxon>
        <taxon>Gammaproteobacteria</taxon>
        <taxon>Nevskiales</taxon>
        <taxon>Nevskiaceae</taxon>
        <taxon>Sinimarinibacterium</taxon>
    </lineage>
</organism>
<dbReference type="RefSeq" id="WP_352888619.1">
    <property type="nucleotide sequence ID" value="NZ_JBEPIJ010000006.1"/>
</dbReference>
<gene>
    <name evidence="2" type="ORF">ABSH63_07195</name>
</gene>
<dbReference type="EMBL" id="JBEPIJ010000006">
    <property type="protein sequence ID" value="MES0873784.1"/>
    <property type="molecule type" value="Genomic_DNA"/>
</dbReference>
<keyword evidence="3" id="KW-1185">Reference proteome</keyword>
<accession>A0ABV2A9F4</accession>
<keyword evidence="1" id="KW-1133">Transmembrane helix</keyword>
<sequence length="151" mass="16209">MTMSTSPRWPRRLLAFVGALLIAAAWGAIVQTQFNLQQLLPFVDIPLRVRLQTTLHDLAAFGSLYALMLLVAWLPAFVVAMWLARRWPGVRTPLYALAAGVAVVVAIRATDAAVPPPVLIDATRSLAGLLAMAAGCVIGGALFAHWTRPAD</sequence>
<feature type="transmembrane region" description="Helical" evidence="1">
    <location>
        <begin position="94"/>
        <end position="114"/>
    </location>
</feature>
<evidence type="ECO:0000256" key="1">
    <source>
        <dbReference type="SAM" id="Phobius"/>
    </source>
</evidence>